<dbReference type="InterPro" id="IPR001096">
    <property type="entry name" value="Peptidase_C13"/>
</dbReference>
<feature type="signal peptide" evidence="11">
    <location>
        <begin position="1"/>
        <end position="16"/>
    </location>
</feature>
<evidence type="ECO:0000256" key="11">
    <source>
        <dbReference type="SAM" id="SignalP"/>
    </source>
</evidence>
<name>H2KQN5_CLOSI</name>
<dbReference type="MEROPS" id="C13.007"/>
<dbReference type="EC" id="3.4.22.34" evidence="3"/>
<dbReference type="InterPro" id="IPR046427">
    <property type="entry name" value="Legumain_prodom_sf"/>
</dbReference>
<organism evidence="12 13">
    <name type="scientific">Clonorchis sinensis</name>
    <name type="common">Chinese liver fluke</name>
    <dbReference type="NCBI Taxonomy" id="79923"/>
    <lineage>
        <taxon>Eukaryota</taxon>
        <taxon>Metazoa</taxon>
        <taxon>Spiralia</taxon>
        <taxon>Lophotrochozoa</taxon>
        <taxon>Platyhelminthes</taxon>
        <taxon>Trematoda</taxon>
        <taxon>Digenea</taxon>
        <taxon>Opisthorchiida</taxon>
        <taxon>Opisthorchiata</taxon>
        <taxon>Opisthorchiidae</taxon>
        <taxon>Clonorchis</taxon>
    </lineage>
</organism>
<evidence type="ECO:0000256" key="3">
    <source>
        <dbReference type="ARBA" id="ARBA00012628"/>
    </source>
</evidence>
<evidence type="ECO:0000256" key="1">
    <source>
        <dbReference type="ARBA" id="ARBA00000810"/>
    </source>
</evidence>
<comment type="catalytic activity">
    <reaction evidence="1">
        <text>Hydrolysis of proteins and small molecule substrates at -Asn-|-Xaa- bonds.</text>
        <dbReference type="EC" id="3.4.22.34"/>
    </reaction>
</comment>
<dbReference type="PANTHER" id="PTHR12000:SF42">
    <property type="entry name" value="LEGUMAIN"/>
    <property type="match status" value="1"/>
</dbReference>
<feature type="chain" id="PRO_5003564036" description="Hemoglobinase" evidence="11">
    <location>
        <begin position="17"/>
        <end position="431"/>
    </location>
</feature>
<dbReference type="Gene3D" id="3.40.50.1460">
    <property type="match status" value="1"/>
</dbReference>
<reference key="2">
    <citation type="submission" date="2011-10" db="EMBL/GenBank/DDBJ databases">
        <title>The genome and transcriptome sequence of Clonorchis sinensis provide insights into the carcinogenic liver fluke.</title>
        <authorList>
            <person name="Wang X."/>
            <person name="Huang Y."/>
            <person name="Chen W."/>
            <person name="Liu H."/>
            <person name="Guo L."/>
            <person name="Chen Y."/>
            <person name="Luo F."/>
            <person name="Zhou W."/>
            <person name="Sun J."/>
            <person name="Mao Q."/>
            <person name="Liang P."/>
            <person name="Zhou C."/>
            <person name="Tian Y."/>
            <person name="Men J."/>
            <person name="Lv X."/>
            <person name="Huang L."/>
            <person name="Zhou J."/>
            <person name="Hu Y."/>
            <person name="Li R."/>
            <person name="Zhang F."/>
            <person name="Lei H."/>
            <person name="Li X."/>
            <person name="Hu X."/>
            <person name="Liang C."/>
            <person name="Xu J."/>
            <person name="Wu Z."/>
            <person name="Yu X."/>
        </authorList>
    </citation>
    <scope>NUCLEOTIDE SEQUENCE</scope>
    <source>
        <strain>Henan</strain>
    </source>
</reference>
<gene>
    <name evidence="12" type="ORF">CLF_104342</name>
</gene>
<protein>
    <recommendedName>
        <fullName evidence="9">Hemoglobinase</fullName>
        <ecNumber evidence="3">3.4.22.34</ecNumber>
    </recommendedName>
</protein>
<evidence type="ECO:0000256" key="2">
    <source>
        <dbReference type="ARBA" id="ARBA00009941"/>
    </source>
</evidence>
<evidence type="ECO:0000313" key="12">
    <source>
        <dbReference type="EMBL" id="GAA42795.2"/>
    </source>
</evidence>
<dbReference type="GO" id="GO:0005773">
    <property type="term" value="C:vacuole"/>
    <property type="evidence" value="ECO:0007669"/>
    <property type="project" value="GOC"/>
</dbReference>
<evidence type="ECO:0000256" key="10">
    <source>
        <dbReference type="PIRSR" id="PIRSR019663-1"/>
    </source>
</evidence>
<evidence type="ECO:0000256" key="9">
    <source>
        <dbReference type="ARBA" id="ARBA00069042"/>
    </source>
</evidence>
<evidence type="ECO:0000256" key="5">
    <source>
        <dbReference type="ARBA" id="ARBA00022729"/>
    </source>
</evidence>
<dbReference type="GO" id="GO:0004197">
    <property type="term" value="F:cysteine-type endopeptidase activity"/>
    <property type="evidence" value="ECO:0007669"/>
    <property type="project" value="UniProtKB-EC"/>
</dbReference>
<dbReference type="InterPro" id="IPR048501">
    <property type="entry name" value="Legum_prodom"/>
</dbReference>
<dbReference type="EMBL" id="DF143031">
    <property type="protein sequence ID" value="GAA42795.2"/>
    <property type="molecule type" value="Genomic_DNA"/>
</dbReference>
<keyword evidence="6" id="KW-0378">Hydrolase</keyword>
<sequence length="431" mass="49486">MRRSCLLIAFFYVNYAAWLGSVCVGSRLLHSDPTKNWVVLVAGSNGWGNYRHQADVFHAYQILRHNNISAEQIITFAYDDIANNSENPFMGKVFNDYYHIDVYEGVIIDYRGEDVTPQNFLRVLRGDKELEAAGKKVLKSGPEDHVFIYFSDHGGDGIISFPEDELSATDLNKTLGYMYKNGKYKKLVLYVEACESGSMFEGILPSNIGIYVTTAANNQEASWATFCHDEVIDTCLADEYSYNWLTDSEEHDLTHRTLDQQFKSVKRRTKRSHVSRFGEMDVGRLPVGDFQGHSEQSMLLDSATMTQVLHSRPSRWAHLTTISRRLVHAESVEEHELAARKLYRTLQLGHIVKQTFDDIVMDVTTFHQPTIHELSKSEELQCYEAVFKQFRKRCFTIRQVPEVAQYAGYLRKLCKKGYETKILIQSVHKVC</sequence>
<dbReference type="Gene3D" id="1.10.132.130">
    <property type="match status" value="1"/>
</dbReference>
<feature type="active site" description="Nucleophile" evidence="10">
    <location>
        <position position="194"/>
    </location>
</feature>
<reference evidence="12" key="1">
    <citation type="journal article" date="2011" name="Genome Biol.">
        <title>The draft genome of the carcinogenic human liver fluke Clonorchis sinensis.</title>
        <authorList>
            <person name="Wang X."/>
            <person name="Chen W."/>
            <person name="Huang Y."/>
            <person name="Sun J."/>
            <person name="Men J."/>
            <person name="Liu H."/>
            <person name="Luo F."/>
            <person name="Guo L."/>
            <person name="Lv X."/>
            <person name="Deng C."/>
            <person name="Zhou C."/>
            <person name="Fan Y."/>
            <person name="Li X."/>
            <person name="Huang L."/>
            <person name="Hu Y."/>
            <person name="Liang C."/>
            <person name="Hu X."/>
            <person name="Xu J."/>
            <person name="Yu X."/>
        </authorList>
    </citation>
    <scope>NUCLEOTIDE SEQUENCE [LARGE SCALE GENOMIC DNA]</scope>
    <source>
        <strain evidence="12">Henan</strain>
    </source>
</reference>
<keyword evidence="5 11" id="KW-0732">Signal</keyword>
<evidence type="ECO:0000256" key="6">
    <source>
        <dbReference type="ARBA" id="ARBA00022801"/>
    </source>
</evidence>
<dbReference type="Pfam" id="PF01650">
    <property type="entry name" value="Peptidase_C13"/>
    <property type="match status" value="1"/>
</dbReference>
<keyword evidence="7" id="KW-0788">Thiol protease</keyword>
<evidence type="ECO:0000256" key="8">
    <source>
        <dbReference type="ARBA" id="ARBA00055993"/>
    </source>
</evidence>
<accession>H2KQN5</accession>
<dbReference type="PIRSF" id="PIRSF019663">
    <property type="entry name" value="Legumain"/>
    <property type="match status" value="1"/>
</dbReference>
<dbReference type="GO" id="GO:0051603">
    <property type="term" value="P:proteolysis involved in protein catabolic process"/>
    <property type="evidence" value="ECO:0007669"/>
    <property type="project" value="TreeGrafter"/>
</dbReference>
<comment type="function">
    <text evidence="8">This protease is used by the parasite for degradation of the host globin.</text>
</comment>
<feature type="active site" evidence="10">
    <location>
        <position position="153"/>
    </location>
</feature>
<dbReference type="CDD" id="cd21115">
    <property type="entry name" value="legumain_C"/>
    <property type="match status" value="1"/>
</dbReference>
<keyword evidence="4" id="KW-0645">Protease</keyword>
<dbReference type="Proteomes" id="UP000008909">
    <property type="component" value="Unassembled WGS sequence"/>
</dbReference>
<evidence type="ECO:0000313" key="13">
    <source>
        <dbReference type="Proteomes" id="UP000008909"/>
    </source>
</evidence>
<comment type="similarity">
    <text evidence="2">Belongs to the peptidase C13 family.</text>
</comment>
<evidence type="ECO:0000256" key="7">
    <source>
        <dbReference type="ARBA" id="ARBA00022807"/>
    </source>
</evidence>
<keyword evidence="13" id="KW-1185">Reference proteome</keyword>
<dbReference type="PANTHER" id="PTHR12000">
    <property type="entry name" value="HEMOGLOBINASE FAMILY MEMBER"/>
    <property type="match status" value="1"/>
</dbReference>
<evidence type="ECO:0000256" key="4">
    <source>
        <dbReference type="ARBA" id="ARBA00022670"/>
    </source>
</evidence>
<dbReference type="PRINTS" id="PR00776">
    <property type="entry name" value="HEMOGLOBNASE"/>
</dbReference>
<dbReference type="GO" id="GO:0006624">
    <property type="term" value="P:vacuolar protein processing"/>
    <property type="evidence" value="ECO:0007669"/>
    <property type="project" value="TreeGrafter"/>
</dbReference>
<dbReference type="FunFam" id="3.40.50.1460:FF:000006">
    <property type="entry name" value="Legumain"/>
    <property type="match status" value="1"/>
</dbReference>
<dbReference type="AlphaFoldDB" id="H2KQN5"/>
<proteinExistence type="inferred from homology"/>
<feature type="non-terminal residue" evidence="12">
    <location>
        <position position="431"/>
    </location>
</feature>